<dbReference type="RefSeq" id="XP_024689980.1">
    <property type="nucleotide sequence ID" value="XM_024841963.1"/>
</dbReference>
<name>A0A2I1CUS9_ASPC2</name>
<proteinExistence type="predicted"/>
<evidence type="ECO:0000313" key="2">
    <source>
        <dbReference type="Proteomes" id="UP000234254"/>
    </source>
</evidence>
<keyword evidence="2" id="KW-1185">Reference proteome</keyword>
<evidence type="ECO:0000313" key="1">
    <source>
        <dbReference type="EMBL" id="PKY01386.1"/>
    </source>
</evidence>
<organism evidence="1 2">
    <name type="scientific">Aspergillus campestris (strain IBT 28561)</name>
    <dbReference type="NCBI Taxonomy" id="1392248"/>
    <lineage>
        <taxon>Eukaryota</taxon>
        <taxon>Fungi</taxon>
        <taxon>Dikarya</taxon>
        <taxon>Ascomycota</taxon>
        <taxon>Pezizomycotina</taxon>
        <taxon>Eurotiomycetes</taxon>
        <taxon>Eurotiomycetidae</taxon>
        <taxon>Eurotiales</taxon>
        <taxon>Aspergillaceae</taxon>
        <taxon>Aspergillus</taxon>
        <taxon>Aspergillus subgen. Circumdati</taxon>
    </lineage>
</organism>
<dbReference type="EMBL" id="MSFM01000011">
    <property type="protein sequence ID" value="PKY01386.1"/>
    <property type="molecule type" value="Genomic_DNA"/>
</dbReference>
<dbReference type="VEuPathDB" id="FungiDB:P168DRAFT_47431"/>
<gene>
    <name evidence="1" type="ORF">P168DRAFT_47431</name>
</gene>
<sequence length="109" mass="12366">MGLRCRTCYGTFFFFLIVLLHLLSGRLFHSFPPIHFFSISPPSVYSSYGVGYSAGRLASSSNTTHHTSKNCHHSIHNTCSNSNSNNSKTTFHVSYNFYHVNMENRKAQI</sequence>
<dbReference type="GeneID" id="36549492"/>
<protein>
    <submittedName>
        <fullName evidence="1">Uncharacterized protein</fullName>
    </submittedName>
</protein>
<dbReference type="AlphaFoldDB" id="A0A2I1CUS9"/>
<accession>A0A2I1CUS9</accession>
<reference evidence="1" key="1">
    <citation type="submission" date="2016-12" db="EMBL/GenBank/DDBJ databases">
        <title>The genomes of Aspergillus section Nigri reveals drivers in fungal speciation.</title>
        <authorList>
            <consortium name="DOE Joint Genome Institute"/>
            <person name="Vesth T.C."/>
            <person name="Nybo J."/>
            <person name="Theobald S."/>
            <person name="Brandl J."/>
            <person name="Frisvad J.C."/>
            <person name="Nielsen K.F."/>
            <person name="Lyhne E.K."/>
            <person name="Kogle M.E."/>
            <person name="Kuo A."/>
            <person name="Riley R."/>
            <person name="Clum A."/>
            <person name="Nolan M."/>
            <person name="Lipzen A."/>
            <person name="Salamov A."/>
            <person name="Henrissat B."/>
            <person name="Wiebenga A."/>
            <person name="De vries R.P."/>
            <person name="Grigoriev I.V."/>
            <person name="Mortensen U.H."/>
            <person name="Andersen M.R."/>
            <person name="Baker S.E."/>
        </authorList>
    </citation>
    <scope>NUCLEOTIDE SEQUENCE</scope>
    <source>
        <strain evidence="1">IBT 28561</strain>
    </source>
</reference>
<dbReference type="Proteomes" id="UP000234254">
    <property type="component" value="Unassembled WGS sequence"/>
</dbReference>
<comment type="caution">
    <text evidence="1">The sequence shown here is derived from an EMBL/GenBank/DDBJ whole genome shotgun (WGS) entry which is preliminary data.</text>
</comment>